<name>A0ABY6SJD3_PODCO</name>
<evidence type="ECO:0000313" key="2">
    <source>
        <dbReference type="EMBL" id="VBB86351.1"/>
    </source>
</evidence>
<dbReference type="Gene3D" id="1.25.40.20">
    <property type="entry name" value="Ankyrin repeat-containing domain"/>
    <property type="match status" value="1"/>
</dbReference>
<dbReference type="SUPFAM" id="SSF48403">
    <property type="entry name" value="Ankyrin repeat"/>
    <property type="match status" value="1"/>
</dbReference>
<dbReference type="Pfam" id="PF00023">
    <property type="entry name" value="Ank"/>
    <property type="match status" value="1"/>
</dbReference>
<dbReference type="PROSITE" id="PS50088">
    <property type="entry name" value="ANK_REPEAT"/>
    <property type="match status" value="1"/>
</dbReference>
<dbReference type="InterPro" id="IPR036770">
    <property type="entry name" value="Ankyrin_rpt-contain_sf"/>
</dbReference>
<feature type="repeat" description="ANK" evidence="1">
    <location>
        <begin position="137"/>
        <end position="164"/>
    </location>
</feature>
<organism evidence="2 3">
    <name type="scientific">Podospora comata</name>
    <dbReference type="NCBI Taxonomy" id="48703"/>
    <lineage>
        <taxon>Eukaryota</taxon>
        <taxon>Fungi</taxon>
        <taxon>Dikarya</taxon>
        <taxon>Ascomycota</taxon>
        <taxon>Pezizomycotina</taxon>
        <taxon>Sordariomycetes</taxon>
        <taxon>Sordariomycetidae</taxon>
        <taxon>Sordariales</taxon>
        <taxon>Podosporaceae</taxon>
        <taxon>Podospora</taxon>
    </lineage>
</organism>
<evidence type="ECO:0000256" key="1">
    <source>
        <dbReference type="PROSITE-ProRule" id="PRU00023"/>
    </source>
</evidence>
<dbReference type="PROSITE" id="PS50297">
    <property type="entry name" value="ANK_REP_REGION"/>
    <property type="match status" value="1"/>
</dbReference>
<dbReference type="Proteomes" id="UP000280685">
    <property type="component" value="Chromosome 7"/>
</dbReference>
<reference evidence="2" key="1">
    <citation type="submission" date="2018-02" db="EMBL/GenBank/DDBJ databases">
        <authorList>
            <person name="Silar P."/>
        </authorList>
    </citation>
    <scope>NUCLEOTIDE SEQUENCE [LARGE SCALE GENOMIC DNA]</scope>
    <source>
        <strain evidence="2">T</strain>
    </source>
</reference>
<evidence type="ECO:0000313" key="3">
    <source>
        <dbReference type="Proteomes" id="UP000280685"/>
    </source>
</evidence>
<evidence type="ECO:0008006" key="4">
    <source>
        <dbReference type="Google" id="ProtNLM"/>
    </source>
</evidence>
<dbReference type="EMBL" id="LR026970">
    <property type="protein sequence ID" value="VBB86351.1"/>
    <property type="molecule type" value="Genomic_DNA"/>
</dbReference>
<gene>
    <name evidence="2" type="ORF">PODCO_702965</name>
</gene>
<accession>A0ABY6SJD3</accession>
<proteinExistence type="predicted"/>
<keyword evidence="1" id="KW-0040">ANK repeat</keyword>
<dbReference type="SMART" id="SM00248">
    <property type="entry name" value="ANK"/>
    <property type="match status" value="3"/>
</dbReference>
<dbReference type="InterPro" id="IPR002110">
    <property type="entry name" value="Ankyrin_rpt"/>
</dbReference>
<keyword evidence="3" id="KW-1185">Reference proteome</keyword>
<sequence>MRDIRCTYSGISESLSPLEYACICGNLKLTHLLIDLGHPICEASSGWKRSRLVLAILGWNERKSRANRSKTRRVWNMDCESWTCHTSHETQKLMAFLQVLIRSNAKIQPPSRMQDGRGPVSLAGDCSSDPLIIALNEGRTPLTAASLYHNTAVVDELLVFGANILDRCQAGPSALASSISNFWNYPTSQATSFPIPWIPYYDSDPDIDVCESAVLKIATSYLNHGTDPNEIGAHRTDSTPPNKANLLHLASRSKRLTKLFLRCGARPMHCNASHLQEMIRNTGKGYLHLIVAKHANLPDQFISSVFRLAEGGDCFWFDCIMDVRKSHSAELDFFTKALQVSKAKRKAES</sequence>
<protein>
    <recommendedName>
        <fullName evidence="4">Ankyrin</fullName>
    </recommendedName>
</protein>